<evidence type="ECO:0000313" key="13">
    <source>
        <dbReference type="EMBL" id="AVM41747.1"/>
    </source>
</evidence>
<keyword evidence="5 8" id="KW-0418">Kinase</keyword>
<feature type="domain" description="Carbohydrate kinase FGGY N-terminal" evidence="11">
    <location>
        <begin position="2"/>
        <end position="244"/>
    </location>
</feature>
<dbReference type="InterPro" id="IPR000577">
    <property type="entry name" value="Carb_kinase_FGGY"/>
</dbReference>
<evidence type="ECO:0000313" key="14">
    <source>
        <dbReference type="Proteomes" id="UP000237947"/>
    </source>
</evidence>
<dbReference type="Pfam" id="PF02782">
    <property type="entry name" value="FGGY_C"/>
    <property type="match status" value="1"/>
</dbReference>
<dbReference type="NCBIfam" id="TIGR01312">
    <property type="entry name" value="XylB"/>
    <property type="match status" value="1"/>
</dbReference>
<evidence type="ECO:0000256" key="10">
    <source>
        <dbReference type="RuleBase" id="RU364073"/>
    </source>
</evidence>
<dbReference type="PANTHER" id="PTHR43095:SF5">
    <property type="entry name" value="XYLULOSE KINASE"/>
    <property type="match status" value="1"/>
</dbReference>
<dbReference type="PANTHER" id="PTHR43095">
    <property type="entry name" value="SUGAR KINASE"/>
    <property type="match status" value="1"/>
</dbReference>
<dbReference type="KEGG" id="fsa:C5Q98_00210"/>
<reference evidence="14" key="1">
    <citation type="submission" date="2018-02" db="EMBL/GenBank/DDBJ databases">
        <authorList>
            <person name="Holder M.E."/>
            <person name="Ajami N.J."/>
            <person name="Petrosino J.F."/>
        </authorList>
    </citation>
    <scope>NUCLEOTIDE SEQUENCE [LARGE SCALE GENOMIC DNA]</scope>
    <source>
        <strain evidence="14">CCUG 47711</strain>
    </source>
</reference>
<dbReference type="CDD" id="cd07808">
    <property type="entry name" value="ASKHA_NBD_FGGY_EcXK-like"/>
    <property type="match status" value="1"/>
</dbReference>
<evidence type="ECO:0000256" key="5">
    <source>
        <dbReference type="ARBA" id="ARBA00022777"/>
    </source>
</evidence>
<evidence type="ECO:0000256" key="6">
    <source>
        <dbReference type="ARBA" id="ARBA00022840"/>
    </source>
</evidence>
<dbReference type="PROSITE" id="PS00445">
    <property type="entry name" value="FGGY_KINASES_2"/>
    <property type="match status" value="1"/>
</dbReference>
<dbReference type="Proteomes" id="UP000237947">
    <property type="component" value="Chromosome"/>
</dbReference>
<sequence length="485" mass="53396">MYLLGIDLGTSSLKAILAEESGHILAIESAKYPLYMERKGWVEQDPNDWWEAFLDVLTKIAKKFDITKVVGISFSGQMHGLVTLDKDDNIIRNAILWNDTRTGEEVQYLNNTIGKEKLISETGNIAYAGFTAPKILWMKNNEPELFAKIDKIMLPKDYLVYRLTGEFVTDFSDASGMLLLDVKNKCWSEFMLNLCGINSEQIPSLHESFDNIGTVKNELAIELGLSSSCIVTPGAGDNAAAAVGTGTIDNFQCNISIGTSGTIFIASDSFIALEDSELHSFAHASGKFHLMGVILSAASANDWWIKDILETNSYDISGEINLGENEVYFMPHLVGERSPHNDVNVRGAFLGLSKNTSRTDMSVAVLEGVAFALNDCLEIARKKGLDVKVSGISGGGAKSKLWKQILANVLNVEIQEREIEEGPALGAVLLAGVGSGVFPDLKTAFGKFDKVTNTIKPQTDIVKKYRLSYNNYKKLYPLLKEFYER</sequence>
<dbReference type="GO" id="GO:0042732">
    <property type="term" value="P:D-xylose metabolic process"/>
    <property type="evidence" value="ECO:0007669"/>
    <property type="project" value="UniProtKB-KW"/>
</dbReference>
<dbReference type="OrthoDB" id="9805576at2"/>
<keyword evidence="2 8" id="KW-0859">Xylose metabolism</keyword>
<keyword evidence="14" id="KW-1185">Reference proteome</keyword>
<evidence type="ECO:0000256" key="8">
    <source>
        <dbReference type="HAMAP-Rule" id="MF_02220"/>
    </source>
</evidence>
<dbReference type="HAMAP" id="MF_02220">
    <property type="entry name" value="XylB"/>
    <property type="match status" value="1"/>
</dbReference>
<evidence type="ECO:0000256" key="4">
    <source>
        <dbReference type="ARBA" id="ARBA00022741"/>
    </source>
</evidence>
<evidence type="ECO:0000259" key="12">
    <source>
        <dbReference type="Pfam" id="PF02782"/>
    </source>
</evidence>
<evidence type="ECO:0000256" key="1">
    <source>
        <dbReference type="ARBA" id="ARBA00009156"/>
    </source>
</evidence>
<dbReference type="AlphaFoldDB" id="A0A2S0KL51"/>
<feature type="active site" description="Proton acceptor" evidence="8">
    <location>
        <position position="237"/>
    </location>
</feature>
<dbReference type="InterPro" id="IPR018484">
    <property type="entry name" value="FGGY_N"/>
</dbReference>
<dbReference type="RefSeq" id="WP_106011735.1">
    <property type="nucleotide sequence ID" value="NZ_CP027226.1"/>
</dbReference>
<evidence type="ECO:0000259" key="11">
    <source>
        <dbReference type="Pfam" id="PF00370"/>
    </source>
</evidence>
<accession>A0A2S0KL51</accession>
<protein>
    <recommendedName>
        <fullName evidence="8 10">Xylulose kinase</fullName>
        <shortName evidence="8 10">Xylulokinase</shortName>
        <ecNumber evidence="8 10">2.7.1.17</ecNumber>
    </recommendedName>
</protein>
<dbReference type="InterPro" id="IPR050406">
    <property type="entry name" value="FGGY_Carb_Kinase"/>
</dbReference>
<dbReference type="EC" id="2.7.1.17" evidence="8 10"/>
<organism evidence="13 14">
    <name type="scientific">Fastidiosipila sanguinis</name>
    <dbReference type="NCBI Taxonomy" id="236753"/>
    <lineage>
        <taxon>Bacteria</taxon>
        <taxon>Bacillati</taxon>
        <taxon>Bacillota</taxon>
        <taxon>Clostridia</taxon>
        <taxon>Eubacteriales</taxon>
        <taxon>Oscillospiraceae</taxon>
        <taxon>Fastidiosipila</taxon>
    </lineage>
</organism>
<evidence type="ECO:0000256" key="2">
    <source>
        <dbReference type="ARBA" id="ARBA00022629"/>
    </source>
</evidence>
<proteinExistence type="inferred from homology"/>
<dbReference type="SUPFAM" id="SSF53067">
    <property type="entry name" value="Actin-like ATPase domain"/>
    <property type="match status" value="2"/>
</dbReference>
<dbReference type="GO" id="GO:0005524">
    <property type="term" value="F:ATP binding"/>
    <property type="evidence" value="ECO:0007669"/>
    <property type="project" value="UniProtKB-UniRule"/>
</dbReference>
<dbReference type="InterPro" id="IPR018483">
    <property type="entry name" value="Carb_kinase_FGGY_CS"/>
</dbReference>
<dbReference type="EMBL" id="CP027226">
    <property type="protein sequence ID" value="AVM41747.1"/>
    <property type="molecule type" value="Genomic_DNA"/>
</dbReference>
<dbReference type="GO" id="GO:0005998">
    <property type="term" value="P:xylulose catabolic process"/>
    <property type="evidence" value="ECO:0007669"/>
    <property type="project" value="UniProtKB-UniRule"/>
</dbReference>
<dbReference type="Gene3D" id="3.30.420.40">
    <property type="match status" value="2"/>
</dbReference>
<comment type="catalytic activity">
    <reaction evidence="8 10">
        <text>D-xylulose + ATP = D-xylulose 5-phosphate + ADP + H(+)</text>
        <dbReference type="Rhea" id="RHEA:10964"/>
        <dbReference type="ChEBI" id="CHEBI:15378"/>
        <dbReference type="ChEBI" id="CHEBI:17140"/>
        <dbReference type="ChEBI" id="CHEBI:30616"/>
        <dbReference type="ChEBI" id="CHEBI:57737"/>
        <dbReference type="ChEBI" id="CHEBI:456216"/>
        <dbReference type="EC" id="2.7.1.17"/>
    </reaction>
</comment>
<evidence type="ECO:0000256" key="7">
    <source>
        <dbReference type="ARBA" id="ARBA00023277"/>
    </source>
</evidence>
<keyword evidence="6 8" id="KW-0067">ATP-binding</keyword>
<feature type="binding site" evidence="8">
    <location>
        <begin position="78"/>
        <end position="79"/>
    </location>
    <ligand>
        <name>substrate</name>
    </ligand>
</feature>
<evidence type="ECO:0000256" key="3">
    <source>
        <dbReference type="ARBA" id="ARBA00022679"/>
    </source>
</evidence>
<dbReference type="InterPro" id="IPR018485">
    <property type="entry name" value="FGGY_C"/>
</dbReference>
<gene>
    <name evidence="8 10 13" type="primary">xylB</name>
    <name evidence="13" type="ORF">C5Q98_00210</name>
</gene>
<evidence type="ECO:0000256" key="9">
    <source>
        <dbReference type="RuleBase" id="RU003733"/>
    </source>
</evidence>
<dbReference type="Pfam" id="PF00370">
    <property type="entry name" value="FGGY_N"/>
    <property type="match status" value="1"/>
</dbReference>
<comment type="function">
    <text evidence="8">Catalyzes the phosphorylation of D-xylulose to D-xylulose 5-phosphate.</text>
</comment>
<name>A0A2S0KL51_9FIRM</name>
<dbReference type="InterPro" id="IPR043129">
    <property type="entry name" value="ATPase_NBD"/>
</dbReference>
<feature type="domain" description="Carbohydrate kinase FGGY C-terminal" evidence="12">
    <location>
        <begin position="254"/>
        <end position="433"/>
    </location>
</feature>
<keyword evidence="4 8" id="KW-0547">Nucleotide-binding</keyword>
<dbReference type="InterPro" id="IPR006000">
    <property type="entry name" value="Xylulokinase"/>
</dbReference>
<dbReference type="PROSITE" id="PS00933">
    <property type="entry name" value="FGGY_KINASES_1"/>
    <property type="match status" value="1"/>
</dbReference>
<keyword evidence="7 8" id="KW-0119">Carbohydrate metabolism</keyword>
<comment type="similarity">
    <text evidence="1 8 9">Belongs to the FGGY kinase family.</text>
</comment>
<feature type="site" description="Important for activity" evidence="8">
    <location>
        <position position="7"/>
    </location>
</feature>
<keyword evidence="3 8" id="KW-0808">Transferase</keyword>
<dbReference type="PIRSF" id="PIRSF000538">
    <property type="entry name" value="GlpK"/>
    <property type="match status" value="1"/>
</dbReference>
<dbReference type="GO" id="GO:0004856">
    <property type="term" value="F:D-xylulokinase activity"/>
    <property type="evidence" value="ECO:0007669"/>
    <property type="project" value="UniProtKB-UniRule"/>
</dbReference>